<feature type="transmembrane region" description="Helical" evidence="7">
    <location>
        <begin position="291"/>
        <end position="312"/>
    </location>
</feature>
<evidence type="ECO:0000256" key="5">
    <source>
        <dbReference type="ARBA" id="ARBA00023136"/>
    </source>
</evidence>
<evidence type="ECO:0000256" key="4">
    <source>
        <dbReference type="ARBA" id="ARBA00022989"/>
    </source>
</evidence>
<dbReference type="SUPFAM" id="SSF103473">
    <property type="entry name" value="MFS general substrate transporter"/>
    <property type="match status" value="1"/>
</dbReference>
<dbReference type="Gene3D" id="1.20.1250.20">
    <property type="entry name" value="MFS general substrate transporter like domains"/>
    <property type="match status" value="1"/>
</dbReference>
<dbReference type="AlphaFoldDB" id="A0A1B7MR97"/>
<feature type="transmembrane region" description="Helical" evidence="7">
    <location>
        <begin position="468"/>
        <end position="486"/>
    </location>
</feature>
<evidence type="ECO:0000256" key="2">
    <source>
        <dbReference type="ARBA" id="ARBA00022448"/>
    </source>
</evidence>
<dbReference type="PROSITE" id="PS50850">
    <property type="entry name" value="MFS"/>
    <property type="match status" value="1"/>
</dbReference>
<feature type="transmembrane region" description="Helical" evidence="7">
    <location>
        <begin position="393"/>
        <end position="419"/>
    </location>
</feature>
<keyword evidence="10" id="KW-1185">Reference proteome</keyword>
<dbReference type="PANTHER" id="PTHR23504">
    <property type="entry name" value="MAJOR FACILITATOR SUPERFAMILY DOMAIN-CONTAINING PROTEIN 10"/>
    <property type="match status" value="1"/>
</dbReference>
<feature type="transmembrane region" description="Helical" evidence="7">
    <location>
        <begin position="362"/>
        <end position="381"/>
    </location>
</feature>
<feature type="transmembrane region" description="Helical" evidence="7">
    <location>
        <begin position="163"/>
        <end position="185"/>
    </location>
</feature>
<feature type="transmembrane region" description="Helical" evidence="7">
    <location>
        <begin position="332"/>
        <end position="350"/>
    </location>
</feature>
<evidence type="ECO:0000259" key="8">
    <source>
        <dbReference type="PROSITE" id="PS50850"/>
    </source>
</evidence>
<feature type="domain" description="Major facilitator superfamily (MFS) profile" evidence="8">
    <location>
        <begin position="33"/>
        <end position="491"/>
    </location>
</feature>
<keyword evidence="5 7" id="KW-0472">Membrane</keyword>
<dbReference type="Pfam" id="PF07690">
    <property type="entry name" value="MFS_1"/>
    <property type="match status" value="1"/>
</dbReference>
<dbReference type="GO" id="GO:0016020">
    <property type="term" value="C:membrane"/>
    <property type="evidence" value="ECO:0007669"/>
    <property type="project" value="UniProtKB-SubCell"/>
</dbReference>
<dbReference type="PANTHER" id="PTHR23504:SF15">
    <property type="entry name" value="MAJOR FACILITATOR SUPERFAMILY (MFS) PROFILE DOMAIN-CONTAINING PROTEIN"/>
    <property type="match status" value="1"/>
</dbReference>
<evidence type="ECO:0000256" key="3">
    <source>
        <dbReference type="ARBA" id="ARBA00022692"/>
    </source>
</evidence>
<gene>
    <name evidence="9" type="ORF">K503DRAFT_746360</name>
</gene>
<evidence type="ECO:0000256" key="1">
    <source>
        <dbReference type="ARBA" id="ARBA00004141"/>
    </source>
</evidence>
<dbReference type="InParanoid" id="A0A1B7MR97"/>
<feature type="transmembrane region" description="Helical" evidence="7">
    <location>
        <begin position="106"/>
        <end position="125"/>
    </location>
</feature>
<evidence type="ECO:0000313" key="10">
    <source>
        <dbReference type="Proteomes" id="UP000092154"/>
    </source>
</evidence>
<feature type="compositionally biased region" description="Polar residues" evidence="6">
    <location>
        <begin position="255"/>
        <end position="270"/>
    </location>
</feature>
<proteinExistence type="predicted"/>
<reference evidence="9 10" key="1">
    <citation type="submission" date="2016-06" db="EMBL/GenBank/DDBJ databases">
        <title>Comparative genomics of the ectomycorrhizal sister species Rhizopogon vinicolor and Rhizopogon vesiculosus (Basidiomycota: Boletales) reveals a divergence of the mating type B locus.</title>
        <authorList>
            <consortium name="DOE Joint Genome Institute"/>
            <person name="Mujic A.B."/>
            <person name="Kuo A."/>
            <person name="Tritt A."/>
            <person name="Lipzen A."/>
            <person name="Chen C."/>
            <person name="Johnson J."/>
            <person name="Sharma A."/>
            <person name="Barry K."/>
            <person name="Grigoriev I.V."/>
            <person name="Spatafora J.W."/>
        </authorList>
    </citation>
    <scope>NUCLEOTIDE SEQUENCE [LARGE SCALE GENOMIC DNA]</scope>
    <source>
        <strain evidence="9 10">AM-OR11-026</strain>
    </source>
</reference>
<keyword evidence="2" id="KW-0813">Transport</keyword>
<keyword evidence="3 7" id="KW-0812">Transmembrane</keyword>
<dbReference type="OrthoDB" id="419616at2759"/>
<protein>
    <submittedName>
        <fullName evidence="9">MFS general substrate transporter</fullName>
    </submittedName>
</protein>
<comment type="subcellular location">
    <subcellularLocation>
        <location evidence="1">Membrane</location>
        <topology evidence="1">Multi-pass membrane protein</topology>
    </subcellularLocation>
</comment>
<feature type="region of interest" description="Disordered" evidence="6">
    <location>
        <begin position="255"/>
        <end position="279"/>
    </location>
</feature>
<keyword evidence="4 7" id="KW-1133">Transmembrane helix</keyword>
<dbReference type="InterPro" id="IPR020846">
    <property type="entry name" value="MFS_dom"/>
</dbReference>
<evidence type="ECO:0000256" key="6">
    <source>
        <dbReference type="SAM" id="MobiDB-lite"/>
    </source>
</evidence>
<evidence type="ECO:0000313" key="9">
    <source>
        <dbReference type="EMBL" id="OAX35124.1"/>
    </source>
</evidence>
<name>A0A1B7MR97_9AGAM</name>
<dbReference type="PRINTS" id="PR01035">
    <property type="entry name" value="TCRTETA"/>
</dbReference>
<evidence type="ECO:0000256" key="7">
    <source>
        <dbReference type="SAM" id="Phobius"/>
    </source>
</evidence>
<dbReference type="Proteomes" id="UP000092154">
    <property type="component" value="Unassembled WGS sequence"/>
</dbReference>
<accession>A0A1B7MR97</accession>
<dbReference type="InterPro" id="IPR011701">
    <property type="entry name" value="MFS"/>
</dbReference>
<dbReference type="GO" id="GO:0022857">
    <property type="term" value="F:transmembrane transporter activity"/>
    <property type="evidence" value="ECO:0007669"/>
    <property type="project" value="InterPro"/>
</dbReference>
<dbReference type="InterPro" id="IPR036259">
    <property type="entry name" value="MFS_trans_sf"/>
</dbReference>
<feature type="transmembrane region" description="Helical" evidence="7">
    <location>
        <begin position="205"/>
        <end position="227"/>
    </location>
</feature>
<dbReference type="InterPro" id="IPR001958">
    <property type="entry name" value="Tet-R_TetA/multi-R_MdtG-like"/>
</dbReference>
<dbReference type="CDD" id="cd17330">
    <property type="entry name" value="MFS_SLC46_TetA_like"/>
    <property type="match status" value="1"/>
</dbReference>
<sequence>MDVREDDEETPLVQHPEQPLAVIRTRTPLPWDQFWVVLLLQVSEPFATQTLAPFTPQLIRDIGVTHGDESLVGHYVGILQSSYFAAQALTVLPWSQLSDHIGRKPVLLTALFAISISMFSFGFSMTFFSLVVSRIICGAFNGSNGIVKSVVMDITDATNMPRAYGYMPLSFMLGNMIGPVVGGTFSRPADRFPEIFGRSELLKTYPYLLPCAVPATFAAIVWLVAYFRLKESVPTKAPLWELIKESFLRQSYTKPSTGSLSDVLPNSSGEGTPGEVASRPRPLRAMLTPKVLSVTASYATMALFHSAFTSIVPIFYATPVELGGLSLDPPRIGAMLGASSLAHGTFQILFYARLNDRFGTGAVYTTGVLSGIPMVILFPVINALARAHGMSLAVWLAVGVQLMLVLNLVMCYPCVSLYIRAAAPNRASLGTTNGIGQFAVAGGRIIGPASAASVFSYSMREGHDAWSVYYFLMAIVLLAVGVSTLLPRDPRQWEDSE</sequence>
<dbReference type="EMBL" id="KV448530">
    <property type="protein sequence ID" value="OAX35124.1"/>
    <property type="molecule type" value="Genomic_DNA"/>
</dbReference>
<organism evidence="9 10">
    <name type="scientific">Rhizopogon vinicolor AM-OR11-026</name>
    <dbReference type="NCBI Taxonomy" id="1314800"/>
    <lineage>
        <taxon>Eukaryota</taxon>
        <taxon>Fungi</taxon>
        <taxon>Dikarya</taxon>
        <taxon>Basidiomycota</taxon>
        <taxon>Agaricomycotina</taxon>
        <taxon>Agaricomycetes</taxon>
        <taxon>Agaricomycetidae</taxon>
        <taxon>Boletales</taxon>
        <taxon>Suillineae</taxon>
        <taxon>Rhizopogonaceae</taxon>
        <taxon>Rhizopogon</taxon>
    </lineage>
</organism>